<sequence length="187" mass="21343">MGFFTRLFKKVEDVNKGEADISELNDELYIESALDEANDYWVEMAQNIIVNAVKATDNSVDRAFVVVDMREHPAFAIFYQVDGELVMWNQLEDDDIKQKIESELLPQAVNVAAAVNEKFVQADHPVIAYAQLQFEWATGAWFSHIIWGDDAKANLEVEEIVTSWFSLLSEEIKSLSLDSDSKLSWYP</sequence>
<gene>
    <name evidence="1" type="ORF">CD32_12855</name>
</gene>
<comment type="caution">
    <text evidence="1">The sequence shown here is derived from an EMBL/GenBank/DDBJ whole genome shotgun (WGS) entry which is preliminary data.</text>
</comment>
<dbReference type="Proteomes" id="UP000030437">
    <property type="component" value="Unassembled WGS sequence"/>
</dbReference>
<accession>A0A0A3INR5</accession>
<dbReference type="eggNOG" id="ENOG50337JU">
    <property type="taxonomic scope" value="Bacteria"/>
</dbReference>
<evidence type="ECO:0000313" key="1">
    <source>
        <dbReference type="EMBL" id="KGR84468.1"/>
    </source>
</evidence>
<dbReference type="EMBL" id="JPVP01000056">
    <property type="protein sequence ID" value="KGR84468.1"/>
    <property type="molecule type" value="Genomic_DNA"/>
</dbReference>
<name>A0A0A3INR5_9BACI</name>
<proteinExistence type="predicted"/>
<dbReference type="OrthoDB" id="2408536at2"/>
<dbReference type="RefSeq" id="WP_036155189.1">
    <property type="nucleotide sequence ID" value="NZ_AVCX01000005.1"/>
</dbReference>
<dbReference type="AlphaFoldDB" id="A0A0A3INR5"/>
<organism evidence="1 2">
    <name type="scientific">Lysinibacillus odysseyi 34hs-1 = NBRC 100172</name>
    <dbReference type="NCBI Taxonomy" id="1220589"/>
    <lineage>
        <taxon>Bacteria</taxon>
        <taxon>Bacillati</taxon>
        <taxon>Bacillota</taxon>
        <taxon>Bacilli</taxon>
        <taxon>Bacillales</taxon>
        <taxon>Bacillaceae</taxon>
        <taxon>Lysinibacillus</taxon>
    </lineage>
</organism>
<evidence type="ECO:0000313" key="2">
    <source>
        <dbReference type="Proteomes" id="UP000030437"/>
    </source>
</evidence>
<protein>
    <submittedName>
        <fullName evidence="1">Uncharacterized protein</fullName>
    </submittedName>
</protein>
<reference evidence="1 2" key="1">
    <citation type="submission" date="2014-02" db="EMBL/GenBank/DDBJ databases">
        <title>Draft genome sequence of Lysinibacillus odysseyi NBRC 100172.</title>
        <authorList>
            <person name="Zhang F."/>
            <person name="Wang G."/>
            <person name="Zhang L."/>
        </authorList>
    </citation>
    <scope>NUCLEOTIDE SEQUENCE [LARGE SCALE GENOMIC DNA]</scope>
    <source>
        <strain evidence="1 2">NBRC 100172</strain>
    </source>
</reference>
<keyword evidence="2" id="KW-1185">Reference proteome</keyword>